<evidence type="ECO:0000313" key="2">
    <source>
        <dbReference type="Proteomes" id="UP001234202"/>
    </source>
</evidence>
<dbReference type="EMBL" id="JASBWV010000004">
    <property type="protein sequence ID" value="KAJ9126509.1"/>
    <property type="molecule type" value="Genomic_DNA"/>
</dbReference>
<name>A0ACC2XT18_9TREE</name>
<comment type="caution">
    <text evidence="1">The sequence shown here is derived from an EMBL/GenBank/DDBJ whole genome shotgun (WGS) entry which is preliminary data.</text>
</comment>
<proteinExistence type="predicted"/>
<protein>
    <submittedName>
        <fullName evidence="1">Uncharacterized protein</fullName>
    </submittedName>
</protein>
<sequence>MWERTLQDLIRGLRAHKTSSQAELDAFLAEAVDEIRQELRGRDMDLKAEGVVKMCYLMMLYPLPPPPSFAFHVVEVMSSPRYHLKQLGYLAAPMAFSTDTEEVVLTVNGIRKDLLAPHAHLPPVALAGLADIVTPSLARDVYADVSVLLTHSRAHVRKRAVLAMFKIFEQYPEALRTGFTRLRDRLEDDDPGTQFRFRPFYLFFKSHFNVVLVDPGVVSATVNVITELSRKSNPRNYLPLAPQLFELLTTSSNNWMLIKIIKLVRVVYPFFASDRDVNTCSSCIPVWSFNTTRATSGPQVATTDNQPHFYDSRHLSLSEAGDALARVCVEKLSGFLSDEDQNLKYIALLAMVKIVPSHPHLISEYQDEILESLDDQDMSIRMRALELTSNMVNRRNIREIVSRLLKDLALTTTTAETLPSAADFLAKTAASETIAPGPTVASALPKQHLTPAYRVELVRRILSMTSADTYVNITDFEWYMTVLVDLAYVSNVDVGEEIKDRILDVTARVRGNFRPFVVSLMLRLLKDETFVESAHQEGNCSEILYAASWVVGEYCHLSKESKKAMIEALLNPILYQINNEISVVTLTAAVKVFAYFTAEAAEDWDLELYNDAKSLVANLMQTLSKCTSSPEVELQERAVNFLQLFRLLKADLSSSKPPTRHARTQDSYKAEPAFENAFAEESSSLEKQNDDIDQPNYPKSLFLLRPLFTGYEINSIGYKAQESVKLPDDLDLDATLVDWKPDDNLDLDFPGDMDDEAESEMGQGGGANLEELRRVLKESGAKGKPSKGKRLNDDGTVETKEQRAARKAARKAKQKDNPYYLNDEQDDVDAIPIVKLELDDNDAVVPTDGKVKRKKAKKPRDPSPPPPEIDRTGEMPEGSEPMPKAKHTPAAKKSKKGHDGLKGIEFGVDNRSADTSDAQRPQTHFEEYREDEVDDPSPKADVVALATSEVQVVRVKKKKKKATADGSKKKTEV</sequence>
<reference evidence="1" key="1">
    <citation type="submission" date="2023-04" db="EMBL/GenBank/DDBJ databases">
        <title>Draft Genome sequencing of Naganishia species isolated from polar environments using Oxford Nanopore Technology.</title>
        <authorList>
            <person name="Leo P."/>
            <person name="Venkateswaran K."/>
        </authorList>
    </citation>
    <scope>NUCLEOTIDE SEQUENCE</scope>
    <source>
        <strain evidence="1">DBVPG 5303</strain>
    </source>
</reference>
<keyword evidence="2" id="KW-1185">Reference proteome</keyword>
<gene>
    <name evidence="1" type="ORF">QFC24_001536</name>
</gene>
<evidence type="ECO:0000313" key="1">
    <source>
        <dbReference type="EMBL" id="KAJ9126509.1"/>
    </source>
</evidence>
<organism evidence="1 2">
    <name type="scientific">Naganishia onofrii</name>
    <dbReference type="NCBI Taxonomy" id="1851511"/>
    <lineage>
        <taxon>Eukaryota</taxon>
        <taxon>Fungi</taxon>
        <taxon>Dikarya</taxon>
        <taxon>Basidiomycota</taxon>
        <taxon>Agaricomycotina</taxon>
        <taxon>Tremellomycetes</taxon>
        <taxon>Filobasidiales</taxon>
        <taxon>Filobasidiaceae</taxon>
        <taxon>Naganishia</taxon>
    </lineage>
</organism>
<dbReference type="Proteomes" id="UP001234202">
    <property type="component" value="Unassembled WGS sequence"/>
</dbReference>
<accession>A0ACC2XT18</accession>